<dbReference type="Proteomes" id="UP000829196">
    <property type="component" value="Unassembled WGS sequence"/>
</dbReference>
<dbReference type="EMBL" id="JAGYWB010000002">
    <property type="protein sequence ID" value="KAI0529591.1"/>
    <property type="molecule type" value="Genomic_DNA"/>
</dbReference>
<evidence type="ECO:0000313" key="3">
    <source>
        <dbReference type="EMBL" id="KAI0529591.1"/>
    </source>
</evidence>
<evidence type="ECO:0000256" key="2">
    <source>
        <dbReference type="SAM" id="SignalP"/>
    </source>
</evidence>
<reference evidence="3" key="1">
    <citation type="journal article" date="2022" name="Front. Genet.">
        <title>Chromosome-Scale Assembly of the Dendrobium nobile Genome Provides Insights Into the Molecular Mechanism of the Biosynthesis of the Medicinal Active Ingredient of Dendrobium.</title>
        <authorList>
            <person name="Xu Q."/>
            <person name="Niu S.-C."/>
            <person name="Li K.-L."/>
            <person name="Zheng P.-J."/>
            <person name="Zhang X.-J."/>
            <person name="Jia Y."/>
            <person name="Liu Y."/>
            <person name="Niu Y.-X."/>
            <person name="Yu L.-H."/>
            <person name="Chen D.-F."/>
            <person name="Zhang G.-Q."/>
        </authorList>
    </citation>
    <scope>NUCLEOTIDE SEQUENCE</scope>
    <source>
        <tissue evidence="3">Leaf</tissue>
    </source>
</reference>
<feature type="region of interest" description="Disordered" evidence="1">
    <location>
        <begin position="29"/>
        <end position="83"/>
    </location>
</feature>
<feature type="chain" id="PRO_5035733729" evidence="2">
    <location>
        <begin position="22"/>
        <end position="105"/>
    </location>
</feature>
<dbReference type="AlphaFoldDB" id="A0A8T3CC62"/>
<keyword evidence="2" id="KW-0732">Signal</keyword>
<feature type="compositionally biased region" description="Polar residues" evidence="1">
    <location>
        <begin position="32"/>
        <end position="49"/>
    </location>
</feature>
<feature type="signal peptide" evidence="2">
    <location>
        <begin position="1"/>
        <end position="21"/>
    </location>
</feature>
<proteinExistence type="predicted"/>
<sequence>MRHKFLRIFLSESKLILCVGALKGSESVEIESGTSKTCPGTPKMSNSDLSGRKMDSGQAGQPNRSDRPPPRPAVAGPAAARDELRLRFREPELGLARAGLASRAR</sequence>
<gene>
    <name evidence="3" type="ORF">KFK09_002145</name>
</gene>
<accession>A0A8T3CC62</accession>
<organism evidence="3 4">
    <name type="scientific">Dendrobium nobile</name>
    <name type="common">Orchid</name>
    <dbReference type="NCBI Taxonomy" id="94219"/>
    <lineage>
        <taxon>Eukaryota</taxon>
        <taxon>Viridiplantae</taxon>
        <taxon>Streptophyta</taxon>
        <taxon>Embryophyta</taxon>
        <taxon>Tracheophyta</taxon>
        <taxon>Spermatophyta</taxon>
        <taxon>Magnoliopsida</taxon>
        <taxon>Liliopsida</taxon>
        <taxon>Asparagales</taxon>
        <taxon>Orchidaceae</taxon>
        <taxon>Epidendroideae</taxon>
        <taxon>Malaxideae</taxon>
        <taxon>Dendrobiinae</taxon>
        <taxon>Dendrobium</taxon>
    </lineage>
</organism>
<keyword evidence="4" id="KW-1185">Reference proteome</keyword>
<protein>
    <submittedName>
        <fullName evidence="3">Uncharacterized protein</fullName>
    </submittedName>
</protein>
<name>A0A8T3CC62_DENNO</name>
<comment type="caution">
    <text evidence="3">The sequence shown here is derived from an EMBL/GenBank/DDBJ whole genome shotgun (WGS) entry which is preliminary data.</text>
</comment>
<evidence type="ECO:0000256" key="1">
    <source>
        <dbReference type="SAM" id="MobiDB-lite"/>
    </source>
</evidence>
<evidence type="ECO:0000313" key="4">
    <source>
        <dbReference type="Proteomes" id="UP000829196"/>
    </source>
</evidence>